<dbReference type="Pfam" id="PF00210">
    <property type="entry name" value="Ferritin"/>
    <property type="match status" value="1"/>
</dbReference>
<dbReference type="OrthoDB" id="9797687at2"/>
<dbReference type="InterPro" id="IPR002177">
    <property type="entry name" value="DPS_DNA-bd"/>
</dbReference>
<dbReference type="InterPro" id="IPR012347">
    <property type="entry name" value="Ferritin-like"/>
</dbReference>
<dbReference type="STRING" id="2074.BG845_03999"/>
<reference evidence="4 5" key="1">
    <citation type="submission" date="2016-09" db="EMBL/GenBank/DDBJ databases">
        <title>Pseudonocardia autotrophica DSM535, a candidate organism with high potential of specific P450 cytochromes.</title>
        <authorList>
            <person name="Grumaz C."/>
            <person name="Vainshtein Y."/>
            <person name="Kirstahler P."/>
            <person name="Sohn K."/>
        </authorList>
    </citation>
    <scope>NUCLEOTIDE SEQUENCE [LARGE SCALE GENOMIC DNA]</scope>
    <source>
        <strain evidence="4 5">DSM 535</strain>
    </source>
</reference>
<evidence type="ECO:0000256" key="2">
    <source>
        <dbReference type="RuleBase" id="RU003875"/>
    </source>
</evidence>
<dbReference type="GO" id="GO:0016722">
    <property type="term" value="F:oxidoreductase activity, acting on metal ions"/>
    <property type="evidence" value="ECO:0007669"/>
    <property type="project" value="InterPro"/>
</dbReference>
<proteinExistence type="inferred from homology"/>
<dbReference type="InterPro" id="IPR009078">
    <property type="entry name" value="Ferritin-like_SF"/>
</dbReference>
<dbReference type="GO" id="GO:0008199">
    <property type="term" value="F:ferric iron binding"/>
    <property type="evidence" value="ECO:0007669"/>
    <property type="project" value="InterPro"/>
</dbReference>
<protein>
    <submittedName>
        <fullName evidence="4">Fine tangled pili major subunit</fullName>
    </submittedName>
</protein>
<keyword evidence="5" id="KW-1185">Reference proteome</keyword>
<dbReference type="SUPFAM" id="SSF47240">
    <property type="entry name" value="Ferritin-like"/>
    <property type="match status" value="1"/>
</dbReference>
<dbReference type="AlphaFoldDB" id="A0A1Y2MTF2"/>
<dbReference type="Gene3D" id="1.20.1260.10">
    <property type="match status" value="1"/>
</dbReference>
<dbReference type="InterPro" id="IPR023188">
    <property type="entry name" value="DPS_DNA-bd_CS"/>
</dbReference>
<evidence type="ECO:0000313" key="5">
    <source>
        <dbReference type="Proteomes" id="UP000194360"/>
    </source>
</evidence>
<dbReference type="PRINTS" id="PR01346">
    <property type="entry name" value="HELNAPAPROT"/>
</dbReference>
<dbReference type="CDD" id="cd01043">
    <property type="entry name" value="DPS"/>
    <property type="match status" value="1"/>
</dbReference>
<comment type="similarity">
    <text evidence="1 2">Belongs to the Dps family.</text>
</comment>
<evidence type="ECO:0000259" key="3">
    <source>
        <dbReference type="Pfam" id="PF00210"/>
    </source>
</evidence>
<sequence>MATPITSPLDDGARDLTGRVLQETLVDLVDLSLIAKQAHWNLVGKQFRDVHLHLDELVDLAREHGDNVAERSAAIGVAPDGRVRTVGRDTGLPEYPEGYVSDADTVLTVSATVDVAVDRLRPRIEQAGKADPLTEDLLIELGRALEEARWMWQAQAAGYRGEA</sequence>
<dbReference type="EMBL" id="MIGB01000022">
    <property type="protein sequence ID" value="OSY38483.1"/>
    <property type="molecule type" value="Genomic_DNA"/>
</dbReference>
<dbReference type="PANTHER" id="PTHR42932">
    <property type="entry name" value="GENERAL STRESS PROTEIN 20U"/>
    <property type="match status" value="1"/>
</dbReference>
<comment type="caution">
    <text evidence="4">The sequence shown here is derived from an EMBL/GenBank/DDBJ whole genome shotgun (WGS) entry which is preliminary data.</text>
</comment>
<dbReference type="InterPro" id="IPR008331">
    <property type="entry name" value="Ferritin_DPS_dom"/>
</dbReference>
<accession>A0A1Y2MTF2</accession>
<feature type="domain" description="Ferritin/DPS" evidence="3">
    <location>
        <begin position="21"/>
        <end position="155"/>
    </location>
</feature>
<dbReference type="RefSeq" id="WP_085914202.1">
    <property type="nucleotide sequence ID" value="NZ_AP018920.1"/>
</dbReference>
<dbReference type="PROSITE" id="PS00818">
    <property type="entry name" value="DPS_1"/>
    <property type="match status" value="1"/>
</dbReference>
<dbReference type="Proteomes" id="UP000194360">
    <property type="component" value="Unassembled WGS sequence"/>
</dbReference>
<gene>
    <name evidence="4" type="primary">ftpA</name>
    <name evidence="4" type="ORF">BG845_03999</name>
</gene>
<evidence type="ECO:0000313" key="4">
    <source>
        <dbReference type="EMBL" id="OSY38483.1"/>
    </source>
</evidence>
<dbReference type="PIRSF" id="PIRSF005900">
    <property type="entry name" value="Dps"/>
    <property type="match status" value="1"/>
</dbReference>
<name>A0A1Y2MTF2_PSEAH</name>
<evidence type="ECO:0000256" key="1">
    <source>
        <dbReference type="ARBA" id="ARBA00009497"/>
    </source>
</evidence>
<dbReference type="PANTHER" id="PTHR42932:SF2">
    <property type="entry name" value="DNA PROTECTION DURING STARVATION PROTEIN 1"/>
    <property type="match status" value="1"/>
</dbReference>
<organism evidence="4 5">
    <name type="scientific">Pseudonocardia autotrophica</name>
    <name type="common">Amycolata autotrophica</name>
    <name type="synonym">Nocardia autotrophica</name>
    <dbReference type="NCBI Taxonomy" id="2074"/>
    <lineage>
        <taxon>Bacteria</taxon>
        <taxon>Bacillati</taxon>
        <taxon>Actinomycetota</taxon>
        <taxon>Actinomycetes</taxon>
        <taxon>Pseudonocardiales</taxon>
        <taxon>Pseudonocardiaceae</taxon>
        <taxon>Pseudonocardia</taxon>
    </lineage>
</organism>